<reference evidence="2 3" key="1">
    <citation type="submission" date="2016-10" db="EMBL/GenBank/DDBJ databases">
        <title>Rodentibacter gen. nov. and new species.</title>
        <authorList>
            <person name="Christensen H."/>
        </authorList>
    </citation>
    <scope>NUCLEOTIDE SEQUENCE [LARGE SCALE GENOMIC DNA]</scope>
    <source>
        <strain evidence="2 3">Ac69</strain>
    </source>
</reference>
<accession>A0A1V3I9F6</accession>
<dbReference type="EMBL" id="MLHH01000012">
    <property type="protein sequence ID" value="OOF36301.1"/>
    <property type="molecule type" value="Genomic_DNA"/>
</dbReference>
<keyword evidence="3" id="KW-1185">Reference proteome</keyword>
<keyword evidence="1" id="KW-1133">Transmembrane helix</keyword>
<feature type="transmembrane region" description="Helical" evidence="1">
    <location>
        <begin position="62"/>
        <end position="83"/>
    </location>
</feature>
<dbReference type="Proteomes" id="UP000189437">
    <property type="component" value="Unassembled WGS sequence"/>
</dbReference>
<evidence type="ECO:0000313" key="2">
    <source>
        <dbReference type="EMBL" id="OOF36301.1"/>
    </source>
</evidence>
<protein>
    <submittedName>
        <fullName evidence="2">Uncharacterized protein</fullName>
    </submittedName>
</protein>
<dbReference type="AlphaFoldDB" id="A0A1V3I9F6"/>
<proteinExistence type="predicted"/>
<gene>
    <name evidence="2" type="ORF">BKK48_05975</name>
</gene>
<dbReference type="STRING" id="1908258.BKK48_05975"/>
<evidence type="ECO:0000313" key="3">
    <source>
        <dbReference type="Proteomes" id="UP000189437"/>
    </source>
</evidence>
<keyword evidence="1" id="KW-0472">Membrane</keyword>
<name>A0A1V3I9F6_9PAST</name>
<organism evidence="2 3">
    <name type="scientific">Rodentibacter heidelbergensis</name>
    <dbReference type="NCBI Taxonomy" id="1908258"/>
    <lineage>
        <taxon>Bacteria</taxon>
        <taxon>Pseudomonadati</taxon>
        <taxon>Pseudomonadota</taxon>
        <taxon>Gammaproteobacteria</taxon>
        <taxon>Pasteurellales</taxon>
        <taxon>Pasteurellaceae</taxon>
        <taxon>Rodentibacter</taxon>
    </lineage>
</organism>
<keyword evidence="1" id="KW-0812">Transmembrane</keyword>
<evidence type="ECO:0000256" key="1">
    <source>
        <dbReference type="SAM" id="Phobius"/>
    </source>
</evidence>
<feature type="transmembrane region" description="Helical" evidence="1">
    <location>
        <begin position="16"/>
        <end position="33"/>
    </location>
</feature>
<dbReference type="RefSeq" id="WP_077427242.1">
    <property type="nucleotide sequence ID" value="NZ_MLHH01000012.1"/>
</dbReference>
<comment type="caution">
    <text evidence="2">The sequence shown here is derived from an EMBL/GenBank/DDBJ whole genome shotgun (WGS) entry which is preliminary data.</text>
</comment>
<sequence>MKNQDKKEKYAKQAKICFLAFPLIAFLGIFDYSKVQNTDGEMNFDSLTFTAKFLFQLGGEQAVLFGPLIFALLILLTGVFFFYKSK</sequence>